<dbReference type="InterPro" id="IPR008972">
    <property type="entry name" value="Cupredoxin"/>
</dbReference>
<feature type="chain" id="PRO_5038415886" evidence="4">
    <location>
        <begin position="27"/>
        <end position="538"/>
    </location>
</feature>
<dbReference type="InterPro" id="IPR011707">
    <property type="entry name" value="Cu-oxidase-like_N"/>
</dbReference>
<keyword evidence="1" id="KW-0479">Metal-binding</keyword>
<dbReference type="CDD" id="cd04202">
    <property type="entry name" value="CuRO_D2_2dMcoN_like"/>
    <property type="match status" value="1"/>
</dbReference>
<dbReference type="Gene3D" id="2.60.40.420">
    <property type="entry name" value="Cupredoxins - blue copper proteins"/>
    <property type="match status" value="2"/>
</dbReference>
<dbReference type="KEGG" id="cthu:HUR95_07990"/>
<reference evidence="8 9" key="1">
    <citation type="journal article" date="2020" name="Extremophiles">
        <title>Genomic analysis of Caldalkalibacillus thermarum TA2.A1 reveals aerobic alkaliphilic metabolism and evolutionary hallmarks linking alkaliphilic bacteria and plant life.</title>
        <authorList>
            <person name="de Jong S.I."/>
            <person name="van den Broek M.A."/>
            <person name="Merkel A.Y."/>
            <person name="de la Torre Cortes P."/>
            <person name="Kalamorz F."/>
            <person name="Cook G.M."/>
            <person name="van Loosdrecht M.C.M."/>
            <person name="McMillan D.G.G."/>
        </authorList>
    </citation>
    <scope>NUCLEOTIDE SEQUENCE [LARGE SCALE GENOMIC DNA]</scope>
    <source>
        <strain evidence="8 9">TA2.A1</strain>
    </source>
</reference>
<accession>A0A8X8I6V6</accession>
<evidence type="ECO:0000259" key="7">
    <source>
        <dbReference type="Pfam" id="PF07732"/>
    </source>
</evidence>
<dbReference type="PROSITE" id="PS00079">
    <property type="entry name" value="MULTICOPPER_OXIDASE1"/>
    <property type="match status" value="1"/>
</dbReference>
<dbReference type="CDD" id="cd13860">
    <property type="entry name" value="CuRO_1_2dMco_1"/>
    <property type="match status" value="1"/>
</dbReference>
<dbReference type="GO" id="GO:0016491">
    <property type="term" value="F:oxidoreductase activity"/>
    <property type="evidence" value="ECO:0007669"/>
    <property type="project" value="UniProtKB-KW"/>
</dbReference>
<gene>
    <name evidence="8" type="ORF">HUR95_07990</name>
</gene>
<evidence type="ECO:0000256" key="3">
    <source>
        <dbReference type="ARBA" id="ARBA00023008"/>
    </source>
</evidence>
<dbReference type="EMBL" id="CP082237">
    <property type="protein sequence ID" value="QZT35145.1"/>
    <property type="molecule type" value="Genomic_DNA"/>
</dbReference>
<dbReference type="InterPro" id="IPR011706">
    <property type="entry name" value="Cu-oxidase_C"/>
</dbReference>
<dbReference type="Pfam" id="PF00394">
    <property type="entry name" value="Cu-oxidase"/>
    <property type="match status" value="1"/>
</dbReference>
<evidence type="ECO:0000259" key="6">
    <source>
        <dbReference type="Pfam" id="PF07731"/>
    </source>
</evidence>
<dbReference type="PROSITE" id="PS51257">
    <property type="entry name" value="PROKAR_LIPOPROTEIN"/>
    <property type="match status" value="1"/>
</dbReference>
<sequence length="538" mass="60250">MHRILKATLISIALIIVLVGCSAPVADDAEQVSDPAKEENHDDSIKEENGKVEIDLNATETQWMFNDELMADIWSYNGSLPGKEIRVREGDQVVVRFNNQLDVPTAVHFHGVPVPNEMDGVPGVTQNAVMPGETFVYEFVADAPGTYWYHSHQDGANQVGKGLYGAFIVEPVDQPDYDLDQVIMIGEWSSMDMAHGDNHGVMQHGEMAHGHHGNMDHHGMHDGEGHGDGHMEHHEMDHDVNHEQMSHDEMMKLMYDTLLINGKAGEAIEPIKVQEGDTVKLRFVNTGLFTQVITIPGHEFKVTHYDGQEVNQPEWVSGQAIRIAPAERFDIELNMNQPGAWGIQVYAEQNPERLQGLIPVIYDGYESETIVAADDFETFFDWTVYGAPMEIELGNVTKEYDMILGSDDGGETFTINGKQMNTEEVDGHEVYEVQQGDVVKLTIVNETDVDHPMHLHGHFFYVTSRNGEPLSGSPVKKETLNVRPNETYEIVFVADNPGNWMFHCHELHHASGGMVAKVQYSDYESEFVPDPDIPNKPE</sequence>
<feature type="domain" description="Plastocyanin-like" evidence="5">
    <location>
        <begin position="234"/>
        <end position="350"/>
    </location>
</feature>
<evidence type="ECO:0000259" key="5">
    <source>
        <dbReference type="Pfam" id="PF00394"/>
    </source>
</evidence>
<dbReference type="InterPro" id="IPR033138">
    <property type="entry name" value="Cu_oxidase_CS"/>
</dbReference>
<evidence type="ECO:0000256" key="4">
    <source>
        <dbReference type="SAM" id="SignalP"/>
    </source>
</evidence>
<keyword evidence="2" id="KW-0560">Oxidoreductase</keyword>
<evidence type="ECO:0000313" key="9">
    <source>
        <dbReference type="Proteomes" id="UP000825179"/>
    </source>
</evidence>
<dbReference type="Pfam" id="PF07731">
    <property type="entry name" value="Cu-oxidase_2"/>
    <property type="match status" value="1"/>
</dbReference>
<dbReference type="PROSITE" id="PS00080">
    <property type="entry name" value="MULTICOPPER_OXIDASE2"/>
    <property type="match status" value="1"/>
</dbReference>
<dbReference type="Proteomes" id="UP000825179">
    <property type="component" value="Chromosome"/>
</dbReference>
<keyword evidence="9" id="KW-1185">Reference proteome</keyword>
<name>A0A8X8I6V6_CALTT</name>
<protein>
    <submittedName>
        <fullName evidence="8">Multicopper oxidase family protein</fullName>
    </submittedName>
</protein>
<proteinExistence type="predicted"/>
<dbReference type="GO" id="GO:0005507">
    <property type="term" value="F:copper ion binding"/>
    <property type="evidence" value="ECO:0007669"/>
    <property type="project" value="InterPro"/>
</dbReference>
<feature type="domain" description="Plastocyanin-like" evidence="7">
    <location>
        <begin position="58"/>
        <end position="171"/>
    </location>
</feature>
<dbReference type="InterPro" id="IPR045087">
    <property type="entry name" value="Cu-oxidase_fam"/>
</dbReference>
<dbReference type="PANTHER" id="PTHR11709:SF394">
    <property type="entry name" value="FI03373P-RELATED"/>
    <property type="match status" value="1"/>
</dbReference>
<dbReference type="RefSeq" id="WP_222823172.1">
    <property type="nucleotide sequence ID" value="NZ_CP082237.1"/>
</dbReference>
<evidence type="ECO:0000256" key="1">
    <source>
        <dbReference type="ARBA" id="ARBA00022723"/>
    </source>
</evidence>
<dbReference type="AlphaFoldDB" id="A0A8X8I6V6"/>
<evidence type="ECO:0000256" key="2">
    <source>
        <dbReference type="ARBA" id="ARBA00023002"/>
    </source>
</evidence>
<organism evidence="8 9">
    <name type="scientific">Caldalkalibacillus thermarum (strain TA2.A1)</name>
    <dbReference type="NCBI Taxonomy" id="986075"/>
    <lineage>
        <taxon>Bacteria</taxon>
        <taxon>Bacillati</taxon>
        <taxon>Bacillota</taxon>
        <taxon>Bacilli</taxon>
        <taxon>Bacillales</taxon>
        <taxon>Bacillaceae</taxon>
        <taxon>Caldalkalibacillus</taxon>
    </lineage>
</organism>
<dbReference type="PANTHER" id="PTHR11709">
    <property type="entry name" value="MULTI-COPPER OXIDASE"/>
    <property type="match status" value="1"/>
</dbReference>
<keyword evidence="4" id="KW-0732">Signal</keyword>
<dbReference type="SUPFAM" id="SSF49503">
    <property type="entry name" value="Cupredoxins"/>
    <property type="match status" value="3"/>
</dbReference>
<dbReference type="Pfam" id="PF07732">
    <property type="entry name" value="Cu-oxidase_3"/>
    <property type="match status" value="1"/>
</dbReference>
<feature type="domain" description="Plastocyanin-like" evidence="6">
    <location>
        <begin position="416"/>
        <end position="521"/>
    </location>
</feature>
<dbReference type="CDD" id="cd04205">
    <property type="entry name" value="CuRO_2_LCC_like"/>
    <property type="match status" value="1"/>
</dbReference>
<feature type="signal peptide" evidence="4">
    <location>
        <begin position="1"/>
        <end position="26"/>
    </location>
</feature>
<evidence type="ECO:0000313" key="8">
    <source>
        <dbReference type="EMBL" id="QZT35145.1"/>
    </source>
</evidence>
<keyword evidence="3" id="KW-0186">Copper</keyword>
<dbReference type="InterPro" id="IPR001117">
    <property type="entry name" value="Cu-oxidase_2nd"/>
</dbReference>
<dbReference type="InterPro" id="IPR002355">
    <property type="entry name" value="Cu_oxidase_Cu_BS"/>
</dbReference>